<dbReference type="RefSeq" id="WP_185381666.1">
    <property type="nucleotide sequence ID" value="NZ_JAASTW010000029.1"/>
</dbReference>
<gene>
    <name evidence="1" type="ORF">HCJ38_14325</name>
</gene>
<name>A0A7X0X9M2_9LIST</name>
<proteinExistence type="predicted"/>
<evidence type="ECO:0000313" key="2">
    <source>
        <dbReference type="Proteomes" id="UP000561617"/>
    </source>
</evidence>
<comment type="caution">
    <text evidence="1">The sequence shown here is derived from an EMBL/GenBank/DDBJ whole genome shotgun (WGS) entry which is preliminary data.</text>
</comment>
<organism evidence="1 2">
    <name type="scientific">Listeria immobilis</name>
    <dbReference type="NCBI Taxonomy" id="2713502"/>
    <lineage>
        <taxon>Bacteria</taxon>
        <taxon>Bacillati</taxon>
        <taxon>Bacillota</taxon>
        <taxon>Bacilli</taxon>
        <taxon>Bacillales</taxon>
        <taxon>Listeriaceae</taxon>
        <taxon>Listeria</taxon>
    </lineage>
</organism>
<accession>A0A7X0X9M2</accession>
<sequence length="123" mass="13967">MKIISTNNCDNSPKNNFIETYSIHLLTKNLKELQLTSASSISIILPGGLEIDNLIDLKKWDLEVDTVLPVAAASHGKQAFFLALLTQENKERYLTIYYEFKTFKADKINKVIVFEGDMVNRIS</sequence>
<dbReference type="Proteomes" id="UP000561617">
    <property type="component" value="Unassembled WGS sequence"/>
</dbReference>
<protein>
    <submittedName>
        <fullName evidence="1">Uncharacterized protein</fullName>
    </submittedName>
</protein>
<dbReference type="AlphaFoldDB" id="A0A7X0X9M2"/>
<reference evidence="1 2" key="1">
    <citation type="submission" date="2020-03" db="EMBL/GenBank/DDBJ databases">
        <title>Soil Listeria distribution.</title>
        <authorList>
            <person name="Liao J."/>
            <person name="Wiedmann M."/>
        </authorList>
    </citation>
    <scope>NUCLEOTIDE SEQUENCE [LARGE SCALE GENOMIC DNA]</scope>
    <source>
        <strain evidence="1 2">FSL L7-1554</strain>
    </source>
</reference>
<evidence type="ECO:0000313" key="1">
    <source>
        <dbReference type="EMBL" id="MBC1490164.1"/>
    </source>
</evidence>
<dbReference type="EMBL" id="JAASTW010000029">
    <property type="protein sequence ID" value="MBC1490164.1"/>
    <property type="molecule type" value="Genomic_DNA"/>
</dbReference>